<evidence type="ECO:0000313" key="2">
    <source>
        <dbReference type="Proteomes" id="UP001626550"/>
    </source>
</evidence>
<proteinExistence type="predicted"/>
<dbReference type="EMBL" id="JBJKFK010007471">
    <property type="protein sequence ID" value="KAL3307401.1"/>
    <property type="molecule type" value="Genomic_DNA"/>
</dbReference>
<sequence length="78" mass="8529">MDFRNITDLANVDRPRFAETMLGAITQTIVVKIGEHVPGDVTIEQLPNAGRGSCLSKLRDGLQERSIAVEIDFKSSSV</sequence>
<comment type="caution">
    <text evidence="1">The sequence shown here is derived from an EMBL/GenBank/DDBJ whole genome shotgun (WGS) entry which is preliminary data.</text>
</comment>
<feature type="non-terminal residue" evidence="1">
    <location>
        <position position="78"/>
    </location>
</feature>
<reference evidence="1 2" key="1">
    <citation type="submission" date="2024-11" db="EMBL/GenBank/DDBJ databases">
        <title>Adaptive evolution of stress response genes in parasites aligns with host niche diversity.</title>
        <authorList>
            <person name="Hahn C."/>
            <person name="Resl P."/>
        </authorList>
    </citation>
    <scope>NUCLEOTIDE SEQUENCE [LARGE SCALE GENOMIC DNA]</scope>
    <source>
        <strain evidence="1">EGGRZ-B1_66</strain>
        <tissue evidence="1">Body</tissue>
    </source>
</reference>
<gene>
    <name evidence="1" type="ORF">Ciccas_014085</name>
</gene>
<keyword evidence="2" id="KW-1185">Reference proteome</keyword>
<dbReference type="Proteomes" id="UP001626550">
    <property type="component" value="Unassembled WGS sequence"/>
</dbReference>
<name>A0ABD2PNU2_9PLAT</name>
<protein>
    <submittedName>
        <fullName evidence="1">Uncharacterized protein</fullName>
    </submittedName>
</protein>
<organism evidence="1 2">
    <name type="scientific">Cichlidogyrus casuarinus</name>
    <dbReference type="NCBI Taxonomy" id="1844966"/>
    <lineage>
        <taxon>Eukaryota</taxon>
        <taxon>Metazoa</taxon>
        <taxon>Spiralia</taxon>
        <taxon>Lophotrochozoa</taxon>
        <taxon>Platyhelminthes</taxon>
        <taxon>Monogenea</taxon>
        <taxon>Monopisthocotylea</taxon>
        <taxon>Dactylogyridea</taxon>
        <taxon>Ancyrocephalidae</taxon>
        <taxon>Cichlidogyrus</taxon>
    </lineage>
</organism>
<evidence type="ECO:0000313" key="1">
    <source>
        <dbReference type="EMBL" id="KAL3307401.1"/>
    </source>
</evidence>
<accession>A0ABD2PNU2</accession>
<dbReference type="AlphaFoldDB" id="A0ABD2PNU2"/>